<feature type="compositionally biased region" description="Polar residues" evidence="1">
    <location>
        <begin position="83"/>
        <end position="93"/>
    </location>
</feature>
<dbReference type="InterPro" id="IPR000772">
    <property type="entry name" value="Ricin_B_lectin"/>
</dbReference>
<dbReference type="PROSITE" id="PS50231">
    <property type="entry name" value="RICIN_B_LECTIN"/>
    <property type="match status" value="1"/>
</dbReference>
<gene>
    <name evidence="3" type="ORF">GCM10010246_58960</name>
</gene>
<feature type="region of interest" description="Disordered" evidence="1">
    <location>
        <begin position="54"/>
        <end position="93"/>
    </location>
</feature>
<dbReference type="Gene3D" id="2.80.10.50">
    <property type="match status" value="1"/>
</dbReference>
<dbReference type="SUPFAM" id="SSF50370">
    <property type="entry name" value="Ricin B-like lectins"/>
    <property type="match status" value="1"/>
</dbReference>
<dbReference type="Proteomes" id="UP001500253">
    <property type="component" value="Unassembled WGS sequence"/>
</dbReference>
<proteinExistence type="predicted"/>
<dbReference type="EMBL" id="BAAASD010000031">
    <property type="protein sequence ID" value="GAA2360683.1"/>
    <property type="molecule type" value="Genomic_DNA"/>
</dbReference>
<name>A0ABP5TW70_9ACTN</name>
<evidence type="ECO:0000313" key="3">
    <source>
        <dbReference type="EMBL" id="GAA2360683.1"/>
    </source>
</evidence>
<keyword evidence="4" id="KW-1185">Reference proteome</keyword>
<reference evidence="4" key="1">
    <citation type="journal article" date="2019" name="Int. J. Syst. Evol. Microbiol.">
        <title>The Global Catalogue of Microorganisms (GCM) 10K type strain sequencing project: providing services to taxonomists for standard genome sequencing and annotation.</title>
        <authorList>
            <consortium name="The Broad Institute Genomics Platform"/>
            <consortium name="The Broad Institute Genome Sequencing Center for Infectious Disease"/>
            <person name="Wu L."/>
            <person name="Ma J."/>
        </authorList>
    </citation>
    <scope>NUCLEOTIDE SEQUENCE [LARGE SCALE GENOMIC DNA]</scope>
    <source>
        <strain evidence="4">JCM 4316</strain>
    </source>
</reference>
<evidence type="ECO:0000256" key="1">
    <source>
        <dbReference type="SAM" id="MobiDB-lite"/>
    </source>
</evidence>
<accession>A0ABP5TW70</accession>
<evidence type="ECO:0000313" key="4">
    <source>
        <dbReference type="Proteomes" id="UP001500253"/>
    </source>
</evidence>
<sequence length="133" mass="14019">MVSSSGSLDVSAKPLAGGDVSVALFNETGSTATISRRRQPDMDALHVQPAHRLLRQPPDVSGRQRQPDHPWYEGGDLAVQRPGPQQWTRNSNGTITGVQSGLCLDVTGGATADGALAELWTCNGGGSQRWTLG</sequence>
<dbReference type="Pfam" id="PF14200">
    <property type="entry name" value="RicinB_lectin_2"/>
    <property type="match status" value="1"/>
</dbReference>
<comment type="caution">
    <text evidence="3">The sequence shown here is derived from an EMBL/GenBank/DDBJ whole genome shotgun (WGS) entry which is preliminary data.</text>
</comment>
<protein>
    <recommendedName>
        <fullName evidence="2">Ricin B lectin domain-containing protein</fullName>
    </recommendedName>
</protein>
<evidence type="ECO:0000259" key="2">
    <source>
        <dbReference type="Pfam" id="PF14200"/>
    </source>
</evidence>
<dbReference type="InterPro" id="IPR035992">
    <property type="entry name" value="Ricin_B-like_lectins"/>
</dbReference>
<organism evidence="3 4">
    <name type="scientific">Streptomyces cuspidosporus</name>
    <dbReference type="NCBI Taxonomy" id="66882"/>
    <lineage>
        <taxon>Bacteria</taxon>
        <taxon>Bacillati</taxon>
        <taxon>Actinomycetota</taxon>
        <taxon>Actinomycetes</taxon>
        <taxon>Kitasatosporales</taxon>
        <taxon>Streptomycetaceae</taxon>
        <taxon>Streptomyces</taxon>
    </lineage>
</organism>
<feature type="domain" description="Ricin B lectin" evidence="2">
    <location>
        <begin position="85"/>
        <end position="132"/>
    </location>
</feature>